<sequence length="59" mass="6838">MRPRDTVVVATRAPNSVSHCMRPPRLPIGFPWRRRECSGFDNVVNSIVRNAHPVAQWWI</sequence>
<gene>
    <name evidence="1" type="ORF">AZ78_2827</name>
</gene>
<protein>
    <submittedName>
        <fullName evidence="1">Uncharacterized protein</fullName>
    </submittedName>
</protein>
<evidence type="ECO:0000313" key="1">
    <source>
        <dbReference type="EMBL" id="KWS05276.1"/>
    </source>
</evidence>
<name>A0A108U9Z9_9GAMM</name>
<proteinExistence type="predicted"/>
<dbReference type="EMBL" id="JAJA02000001">
    <property type="protein sequence ID" value="KWS05276.1"/>
    <property type="molecule type" value="Genomic_DNA"/>
</dbReference>
<keyword evidence="2" id="KW-1185">Reference proteome</keyword>
<comment type="caution">
    <text evidence="1">The sequence shown here is derived from an EMBL/GenBank/DDBJ whole genome shotgun (WGS) entry which is preliminary data.</text>
</comment>
<organism evidence="1 2">
    <name type="scientific">Lysobacter capsici AZ78</name>
    <dbReference type="NCBI Taxonomy" id="1444315"/>
    <lineage>
        <taxon>Bacteria</taxon>
        <taxon>Pseudomonadati</taxon>
        <taxon>Pseudomonadota</taxon>
        <taxon>Gammaproteobacteria</taxon>
        <taxon>Lysobacterales</taxon>
        <taxon>Lysobacteraceae</taxon>
        <taxon>Lysobacter</taxon>
    </lineage>
</organism>
<reference evidence="1 2" key="1">
    <citation type="journal article" date="2014" name="Genome Announc.">
        <title>Draft Genome Sequence of Lysobacter capsici AZ78, a Bacterium Antagonistic to Plant-Pathogenic Oomycetes.</title>
        <authorList>
            <person name="Puopolo G."/>
            <person name="Sonego P."/>
            <person name="Engelen K."/>
            <person name="Pertot I."/>
        </authorList>
    </citation>
    <scope>NUCLEOTIDE SEQUENCE [LARGE SCALE GENOMIC DNA]</scope>
    <source>
        <strain evidence="1 2">AZ78</strain>
    </source>
</reference>
<evidence type="ECO:0000313" key="2">
    <source>
        <dbReference type="Proteomes" id="UP000023435"/>
    </source>
</evidence>
<accession>A0A108U9Z9</accession>
<dbReference type="Proteomes" id="UP000023435">
    <property type="component" value="Unassembled WGS sequence"/>
</dbReference>
<dbReference type="AlphaFoldDB" id="A0A108U9Z9"/>